<dbReference type="Gene3D" id="2.40.50.1020">
    <property type="entry name" value="LytTr DNA-binding domain"/>
    <property type="match status" value="1"/>
</dbReference>
<dbReference type="InterPro" id="IPR046947">
    <property type="entry name" value="LytR-like"/>
</dbReference>
<evidence type="ECO:0000259" key="3">
    <source>
        <dbReference type="PROSITE" id="PS50930"/>
    </source>
</evidence>
<dbReference type="SMART" id="SM00850">
    <property type="entry name" value="LytTR"/>
    <property type="match status" value="1"/>
</dbReference>
<sequence>MSKPLRIFLVDDELPALNRLQDLLADCRNEVEHTIAGTATNGMTALAQLAEHPVDLVILDIQMPQMSGIEVARKLLELPHHPAVVFATAFEDYGVAAFDVRAVDYLLKPIRHERLLTALHRVLDLQQPRAEGIRQDDDPHGRSHFTVSERGRVHLVPVADACYLKAEQKYITLRTREREFLLEDSLTRLEDEFGPRFLRIHRNCLVARDAVAGFERVPNGSESHWVVLLKGLPERLAVSRRQQHVIKEFREHHHDG</sequence>
<evidence type="ECO:0000313" key="5">
    <source>
        <dbReference type="Proteomes" id="UP000604481"/>
    </source>
</evidence>
<dbReference type="Pfam" id="PF04397">
    <property type="entry name" value="LytTR"/>
    <property type="match status" value="1"/>
</dbReference>
<evidence type="ECO:0000256" key="1">
    <source>
        <dbReference type="PROSITE-ProRule" id="PRU00169"/>
    </source>
</evidence>
<dbReference type="SMART" id="SM00448">
    <property type="entry name" value="REC"/>
    <property type="match status" value="1"/>
</dbReference>
<dbReference type="AlphaFoldDB" id="A0A8J7FYR4"/>
<dbReference type="InterPro" id="IPR001789">
    <property type="entry name" value="Sig_transdc_resp-reg_receiver"/>
</dbReference>
<keyword evidence="5" id="KW-1185">Reference proteome</keyword>
<evidence type="ECO:0000259" key="2">
    <source>
        <dbReference type="PROSITE" id="PS50110"/>
    </source>
</evidence>
<feature type="domain" description="Response regulatory" evidence="2">
    <location>
        <begin position="6"/>
        <end position="123"/>
    </location>
</feature>
<accession>A0A8J7FYR4</accession>
<comment type="caution">
    <text evidence="4">The sequence shown here is derived from an EMBL/GenBank/DDBJ whole genome shotgun (WGS) entry which is preliminary data.</text>
</comment>
<dbReference type="RefSeq" id="WP_194114654.1">
    <property type="nucleotide sequence ID" value="NZ_JADFUA010000001.1"/>
</dbReference>
<dbReference type="EMBL" id="JADFUA010000001">
    <property type="protein sequence ID" value="MBE9608153.1"/>
    <property type="molecule type" value="Genomic_DNA"/>
</dbReference>
<feature type="domain" description="HTH LytTR-type" evidence="3">
    <location>
        <begin position="145"/>
        <end position="252"/>
    </location>
</feature>
<dbReference type="PANTHER" id="PTHR37299">
    <property type="entry name" value="TRANSCRIPTIONAL REGULATOR-RELATED"/>
    <property type="match status" value="1"/>
</dbReference>
<dbReference type="Gene3D" id="3.40.50.2300">
    <property type="match status" value="1"/>
</dbReference>
<name>A0A8J7FYR4_9NEIS</name>
<proteinExistence type="predicted"/>
<protein>
    <submittedName>
        <fullName evidence="4">Response regulator transcription factor</fullName>
    </submittedName>
</protein>
<organism evidence="4 5">
    <name type="scientific">Chitinilyticum piscinae</name>
    <dbReference type="NCBI Taxonomy" id="2866724"/>
    <lineage>
        <taxon>Bacteria</taxon>
        <taxon>Pseudomonadati</taxon>
        <taxon>Pseudomonadota</taxon>
        <taxon>Betaproteobacteria</taxon>
        <taxon>Neisseriales</taxon>
        <taxon>Chitinibacteraceae</taxon>
        <taxon>Chitinilyticum</taxon>
    </lineage>
</organism>
<keyword evidence="1" id="KW-0597">Phosphoprotein</keyword>
<dbReference type="GO" id="GO:0000156">
    <property type="term" value="F:phosphorelay response regulator activity"/>
    <property type="evidence" value="ECO:0007669"/>
    <property type="project" value="InterPro"/>
</dbReference>
<feature type="modified residue" description="4-aspartylphosphate" evidence="1">
    <location>
        <position position="60"/>
    </location>
</feature>
<gene>
    <name evidence="4" type="ORF">INR99_02215</name>
</gene>
<dbReference type="GO" id="GO:0003677">
    <property type="term" value="F:DNA binding"/>
    <property type="evidence" value="ECO:0007669"/>
    <property type="project" value="InterPro"/>
</dbReference>
<dbReference type="InterPro" id="IPR007492">
    <property type="entry name" value="LytTR_DNA-bd_dom"/>
</dbReference>
<reference evidence="4 5" key="1">
    <citation type="submission" date="2020-10" db="EMBL/GenBank/DDBJ databases">
        <title>The genome sequence of Chitinilyticum litopenaei 4Y14.</title>
        <authorList>
            <person name="Liu Y."/>
        </authorList>
    </citation>
    <scope>NUCLEOTIDE SEQUENCE [LARGE SCALE GENOMIC DNA]</scope>
    <source>
        <strain evidence="4 5">4Y14</strain>
    </source>
</reference>
<dbReference type="PANTHER" id="PTHR37299:SF1">
    <property type="entry name" value="STAGE 0 SPORULATION PROTEIN A HOMOLOG"/>
    <property type="match status" value="1"/>
</dbReference>
<dbReference type="SUPFAM" id="SSF52172">
    <property type="entry name" value="CheY-like"/>
    <property type="match status" value="1"/>
</dbReference>
<dbReference type="Proteomes" id="UP000604481">
    <property type="component" value="Unassembled WGS sequence"/>
</dbReference>
<evidence type="ECO:0000313" key="4">
    <source>
        <dbReference type="EMBL" id="MBE9608153.1"/>
    </source>
</evidence>
<dbReference type="PROSITE" id="PS50110">
    <property type="entry name" value="RESPONSE_REGULATORY"/>
    <property type="match status" value="1"/>
</dbReference>
<dbReference type="InterPro" id="IPR011006">
    <property type="entry name" value="CheY-like_superfamily"/>
</dbReference>
<dbReference type="Pfam" id="PF00072">
    <property type="entry name" value="Response_reg"/>
    <property type="match status" value="1"/>
</dbReference>
<dbReference type="PROSITE" id="PS50930">
    <property type="entry name" value="HTH_LYTTR"/>
    <property type="match status" value="1"/>
</dbReference>